<dbReference type="FunFam" id="2.60.40.200:FF:000012">
    <property type="entry name" value="Superoxide dismutase [Cu-Zn]"/>
    <property type="match status" value="1"/>
</dbReference>
<keyword evidence="7 17" id="KW-0862">Zinc</keyword>
<evidence type="ECO:0000256" key="17">
    <source>
        <dbReference type="RuleBase" id="RU000393"/>
    </source>
</evidence>
<evidence type="ECO:0000256" key="9">
    <source>
        <dbReference type="ARBA" id="ARBA00023002"/>
    </source>
</evidence>
<comment type="function">
    <text evidence="15">Destroys radicals which are normally produced within the cells and which are toxic to biological systems. May play a role in favoring mycobacterial survival in phagocytes.</text>
</comment>
<evidence type="ECO:0000313" key="21">
    <source>
        <dbReference type="EMBL" id="OSC42672.1"/>
    </source>
</evidence>
<evidence type="ECO:0000256" key="1">
    <source>
        <dbReference type="ARBA" id="ARBA00010457"/>
    </source>
</evidence>
<dbReference type="STRING" id="1430326.B8W66_03800"/>
<keyword evidence="10 17" id="KW-0186">Copper</keyword>
<dbReference type="InterPro" id="IPR036423">
    <property type="entry name" value="SOD-like_Cu/Zn_dom_sf"/>
</dbReference>
<proteinExistence type="inferred from homology"/>
<keyword evidence="5 17" id="KW-0479">Metal-binding</keyword>
<keyword evidence="9 17" id="KW-0560">Oxidoreductase</keyword>
<dbReference type="InterPro" id="IPR024134">
    <property type="entry name" value="SOD_Cu/Zn_/chaperone"/>
</dbReference>
<evidence type="ECO:0000256" key="18">
    <source>
        <dbReference type="SAM" id="MobiDB-lite"/>
    </source>
</evidence>
<keyword evidence="4" id="KW-1003">Cell membrane</keyword>
<evidence type="ECO:0000256" key="12">
    <source>
        <dbReference type="ARBA" id="ARBA00023139"/>
    </source>
</evidence>
<dbReference type="RefSeq" id="WP_085323680.1">
    <property type="nucleotide sequence ID" value="NZ_NCXP01000002.1"/>
</dbReference>
<keyword evidence="13" id="KW-1015">Disulfide bond</keyword>
<keyword evidence="14" id="KW-0449">Lipoprotein</keyword>
<evidence type="ECO:0000313" key="22">
    <source>
        <dbReference type="Proteomes" id="UP000193247"/>
    </source>
</evidence>
<feature type="domain" description="Superoxide dismutase copper/zinc binding" evidence="20">
    <location>
        <begin position="86"/>
        <end position="237"/>
    </location>
</feature>
<dbReference type="EMBL" id="NCXP01000002">
    <property type="protein sequence ID" value="OSC42672.1"/>
    <property type="molecule type" value="Genomic_DNA"/>
</dbReference>
<evidence type="ECO:0000256" key="6">
    <source>
        <dbReference type="ARBA" id="ARBA00022729"/>
    </source>
</evidence>
<comment type="cofactor">
    <cofactor evidence="17">
        <name>Zn(2+)</name>
        <dbReference type="ChEBI" id="CHEBI:29105"/>
    </cofactor>
    <text evidence="17">Binds 1 zinc ion per subunit.</text>
</comment>
<dbReference type="InterPro" id="IPR018152">
    <property type="entry name" value="SOD_Cu/Zn_BS"/>
</dbReference>
<evidence type="ECO:0000256" key="19">
    <source>
        <dbReference type="SAM" id="SignalP"/>
    </source>
</evidence>
<keyword evidence="11" id="KW-0472">Membrane</keyword>
<dbReference type="OrthoDB" id="9792957at2"/>
<evidence type="ECO:0000256" key="7">
    <source>
        <dbReference type="ARBA" id="ARBA00022833"/>
    </source>
</evidence>
<keyword evidence="8" id="KW-0049">Antioxidant</keyword>
<dbReference type="PANTHER" id="PTHR10003">
    <property type="entry name" value="SUPEROXIDE DISMUTASE CU-ZN -RELATED"/>
    <property type="match status" value="1"/>
</dbReference>
<comment type="cofactor">
    <cofactor evidence="17">
        <name>Cu cation</name>
        <dbReference type="ChEBI" id="CHEBI:23378"/>
    </cofactor>
    <text evidence="17">Binds 1 copper ion per subunit.</text>
</comment>
<dbReference type="EC" id="1.15.1.1" evidence="2 17"/>
<keyword evidence="6 19" id="KW-0732">Signal</keyword>
<feature type="signal peptide" evidence="19">
    <location>
        <begin position="1"/>
        <end position="39"/>
    </location>
</feature>
<feature type="region of interest" description="Disordered" evidence="18">
    <location>
        <begin position="41"/>
        <end position="68"/>
    </location>
</feature>
<protein>
    <recommendedName>
        <fullName evidence="3 17">Superoxide dismutase [Cu-Zn]</fullName>
        <ecNumber evidence="2 17">1.15.1.1</ecNumber>
    </recommendedName>
</protein>
<evidence type="ECO:0000256" key="4">
    <source>
        <dbReference type="ARBA" id="ARBA00022475"/>
    </source>
</evidence>
<dbReference type="GO" id="GO:0004784">
    <property type="term" value="F:superoxide dismutase activity"/>
    <property type="evidence" value="ECO:0007669"/>
    <property type="project" value="UniProtKB-EC"/>
</dbReference>
<keyword evidence="22" id="KW-1185">Reference proteome</keyword>
<comment type="caution">
    <text evidence="21">The sequence shown here is derived from an EMBL/GenBank/DDBJ whole genome shotgun (WGS) entry which is preliminary data.</text>
</comment>
<dbReference type="GO" id="GO:0005507">
    <property type="term" value="F:copper ion binding"/>
    <property type="evidence" value="ECO:0007669"/>
    <property type="project" value="InterPro"/>
</dbReference>
<dbReference type="AlphaFoldDB" id="A0A1X2LZH1"/>
<comment type="similarity">
    <text evidence="1 17">Belongs to the Cu-Zn superoxide dismutase family.</text>
</comment>
<evidence type="ECO:0000256" key="2">
    <source>
        <dbReference type="ARBA" id="ARBA00012682"/>
    </source>
</evidence>
<dbReference type="NCBIfam" id="NF047631">
    <property type="entry name" value="SodCMycob"/>
    <property type="match status" value="1"/>
</dbReference>
<name>A0A1X2LZH1_9MYCO</name>
<evidence type="ECO:0000256" key="5">
    <source>
        <dbReference type="ARBA" id="ARBA00022723"/>
    </source>
</evidence>
<comment type="catalytic activity">
    <reaction evidence="16 17">
        <text>2 superoxide + 2 H(+) = H2O2 + O2</text>
        <dbReference type="Rhea" id="RHEA:20696"/>
        <dbReference type="ChEBI" id="CHEBI:15378"/>
        <dbReference type="ChEBI" id="CHEBI:15379"/>
        <dbReference type="ChEBI" id="CHEBI:16240"/>
        <dbReference type="ChEBI" id="CHEBI:18421"/>
        <dbReference type="EC" id="1.15.1.1"/>
    </reaction>
</comment>
<evidence type="ECO:0000256" key="13">
    <source>
        <dbReference type="ARBA" id="ARBA00023157"/>
    </source>
</evidence>
<organism evidence="21 22">
    <name type="scientific">Mycobacterium decipiens</name>
    <dbReference type="NCBI Taxonomy" id="1430326"/>
    <lineage>
        <taxon>Bacteria</taxon>
        <taxon>Bacillati</taxon>
        <taxon>Actinomycetota</taxon>
        <taxon>Actinomycetes</taxon>
        <taxon>Mycobacteriales</taxon>
        <taxon>Mycobacteriaceae</taxon>
        <taxon>Mycobacterium</taxon>
    </lineage>
</organism>
<dbReference type="SUPFAM" id="SSF49329">
    <property type="entry name" value="Cu,Zn superoxide dismutase-like"/>
    <property type="match status" value="1"/>
</dbReference>
<reference evidence="21 22" key="1">
    <citation type="submission" date="2017-04" db="EMBL/GenBank/DDBJ databases">
        <title>The new phylogeny of genus Mycobacterium.</title>
        <authorList>
            <person name="Tortoli E."/>
            <person name="Trovato A."/>
            <person name="Cirillo D.M."/>
        </authorList>
    </citation>
    <scope>NUCLEOTIDE SEQUENCE [LARGE SCALE GENOMIC DNA]</scope>
    <source>
        <strain evidence="21 22">TBL 1200985</strain>
    </source>
</reference>
<evidence type="ECO:0000256" key="10">
    <source>
        <dbReference type="ARBA" id="ARBA00023008"/>
    </source>
</evidence>
<feature type="chain" id="PRO_5039465324" description="Superoxide dismutase [Cu-Zn]" evidence="19">
    <location>
        <begin position="40"/>
        <end position="240"/>
    </location>
</feature>
<evidence type="ECO:0000256" key="14">
    <source>
        <dbReference type="ARBA" id="ARBA00023288"/>
    </source>
</evidence>
<dbReference type="InterPro" id="IPR001424">
    <property type="entry name" value="SOD_Cu_Zn_dom"/>
</dbReference>
<dbReference type="PROSITE" id="PS51257">
    <property type="entry name" value="PROKAR_LIPOPROTEIN"/>
    <property type="match status" value="1"/>
</dbReference>
<evidence type="ECO:0000256" key="3">
    <source>
        <dbReference type="ARBA" id="ARBA00020928"/>
    </source>
</evidence>
<accession>A0A1X2LZH1</accession>
<dbReference type="Gene3D" id="2.60.40.200">
    <property type="entry name" value="Superoxide dismutase, copper/zinc binding domain"/>
    <property type="match status" value="1"/>
</dbReference>
<evidence type="ECO:0000259" key="20">
    <source>
        <dbReference type="Pfam" id="PF00080"/>
    </source>
</evidence>
<evidence type="ECO:0000256" key="16">
    <source>
        <dbReference type="ARBA" id="ARBA00049204"/>
    </source>
</evidence>
<gene>
    <name evidence="21" type="ORF">B8W66_03800</name>
</gene>
<sequence>MPKPADHRNVAAVSMSTLSALFLAACGTLLSACSSPQHASTVPGTTPSIWTGSPAPAGLSGNEEESSAAQSLAATLKAPDGTKVATAKFEFANGYATVTIATTGVGQLAPGFHGVHIHKVGKCEPNSVAPTGGAPGNFLSAGGHYHVPGHTGTPASGDLASLQVRGDGSGMLVTTTDAFTMDDLLTGEKTAIIIHAGADNFANIPPERYVQLNGTPGPDETTMTTGDAGKRVACGVIGSG</sequence>
<feature type="compositionally biased region" description="Polar residues" evidence="18">
    <location>
        <begin position="41"/>
        <end position="51"/>
    </location>
</feature>
<dbReference type="PROSITE" id="PS00332">
    <property type="entry name" value="SOD_CU_ZN_2"/>
    <property type="match status" value="1"/>
</dbReference>
<dbReference type="Proteomes" id="UP000193247">
    <property type="component" value="Unassembled WGS sequence"/>
</dbReference>
<evidence type="ECO:0000256" key="15">
    <source>
        <dbReference type="ARBA" id="ARBA00024900"/>
    </source>
</evidence>
<evidence type="ECO:0000256" key="8">
    <source>
        <dbReference type="ARBA" id="ARBA00022862"/>
    </source>
</evidence>
<keyword evidence="12" id="KW-0564">Palmitate</keyword>
<evidence type="ECO:0000256" key="11">
    <source>
        <dbReference type="ARBA" id="ARBA00023136"/>
    </source>
</evidence>
<dbReference type="Pfam" id="PF00080">
    <property type="entry name" value="Sod_Cu"/>
    <property type="match status" value="1"/>
</dbReference>